<dbReference type="Gene3D" id="3.40.50.1000">
    <property type="entry name" value="HAD superfamily/HAD-like"/>
    <property type="match status" value="1"/>
</dbReference>
<feature type="region of interest" description="Disordered" evidence="1">
    <location>
        <begin position="23"/>
        <end position="46"/>
    </location>
</feature>
<evidence type="ECO:0000256" key="1">
    <source>
        <dbReference type="SAM" id="MobiDB-lite"/>
    </source>
</evidence>
<reference evidence="3" key="1">
    <citation type="journal article" date="2018" name="Data Brief">
        <title>Genome sequence data from 17 accessions of Ensete ventricosum, a staple food crop for millions in Ethiopia.</title>
        <authorList>
            <person name="Yemataw Z."/>
            <person name="Muzemil S."/>
            <person name="Ambachew D."/>
            <person name="Tripathi L."/>
            <person name="Tesfaye K."/>
            <person name="Chala A."/>
            <person name="Farbos A."/>
            <person name="O'Neill P."/>
            <person name="Moore K."/>
            <person name="Grant M."/>
            <person name="Studholme D.J."/>
        </authorList>
    </citation>
    <scope>NUCLEOTIDE SEQUENCE [LARGE SCALE GENOMIC DNA]</scope>
    <source>
        <tissue evidence="3">Leaf</tissue>
    </source>
</reference>
<keyword evidence="2" id="KW-1133">Transmembrane helix</keyword>
<organism evidence="3">
    <name type="scientific">Ensete ventricosum</name>
    <name type="common">Abyssinian banana</name>
    <name type="synonym">Musa ensete</name>
    <dbReference type="NCBI Taxonomy" id="4639"/>
    <lineage>
        <taxon>Eukaryota</taxon>
        <taxon>Viridiplantae</taxon>
        <taxon>Streptophyta</taxon>
        <taxon>Embryophyta</taxon>
        <taxon>Tracheophyta</taxon>
        <taxon>Spermatophyta</taxon>
        <taxon>Magnoliopsida</taxon>
        <taxon>Liliopsida</taxon>
        <taxon>Zingiberales</taxon>
        <taxon>Musaceae</taxon>
        <taxon>Ensete</taxon>
    </lineage>
</organism>
<name>A0A445MCJ4_ENSVE</name>
<dbReference type="InterPro" id="IPR041492">
    <property type="entry name" value="HAD_2"/>
</dbReference>
<dbReference type="Proteomes" id="UP000290560">
    <property type="component" value="Unassembled WGS sequence"/>
</dbReference>
<dbReference type="NCBIfam" id="TIGR01509">
    <property type="entry name" value="HAD-SF-IA-v3"/>
    <property type="match status" value="1"/>
</dbReference>
<dbReference type="PANTHER" id="PTHR47108">
    <property type="entry name" value="5-AMINO-6-(5-PHOSPHO-D-RIBITYLAMINO)URACIL PHOSPHATASE, CHLOROPLASTIC"/>
    <property type="match status" value="1"/>
</dbReference>
<dbReference type="InterPro" id="IPR006439">
    <property type="entry name" value="HAD-SF_hydro_IA"/>
</dbReference>
<dbReference type="Pfam" id="PF13419">
    <property type="entry name" value="HAD_2"/>
    <property type="match status" value="1"/>
</dbReference>
<protein>
    <submittedName>
        <fullName evidence="3">Uncharacterized protein</fullName>
    </submittedName>
</protein>
<dbReference type="EMBL" id="KV875613">
    <property type="protein sequence ID" value="RZR71985.1"/>
    <property type="molecule type" value="Genomic_DNA"/>
</dbReference>
<gene>
    <name evidence="3" type="ORF">BHM03_00009290</name>
</gene>
<dbReference type="InterPro" id="IPR036412">
    <property type="entry name" value="HAD-like_sf"/>
</dbReference>
<keyword evidence="2" id="KW-0472">Membrane</keyword>
<dbReference type="InterPro" id="IPR023214">
    <property type="entry name" value="HAD_sf"/>
</dbReference>
<dbReference type="InterPro" id="IPR023198">
    <property type="entry name" value="PGP-like_dom2"/>
</dbReference>
<keyword evidence="2" id="KW-0812">Transmembrane</keyword>
<sequence length="476" mass="53128">MRETMDAYMLEDFVAARRKEKTAAKAKGAKQSEDSTARASKEEEKRKTLLAREAIKEKKAVDDGGSVEEDAMCSAARRDLIVRLVSWNLVALFFLFLTCFLELTIPWVLIVSESSGGKETFAIGFPVFSRGTQFTAMVDAMGTGTSVIAHRPLCQRPPFKDVSFKRRRLPVPGRFLDSTVKLLAKEKNPSREDWQRISDDVGYTTDSTGLSPGRTWPPVNKADDPTIHNPLLRRERMGCGWLAVIFEWEGVIVEDDDPELEHRAWVALSQEEGKSPPLAFVLRRMEGMKSEQAISEVLCWSRNPTELKRLASRKEDIYQSFKNGGHCHLRSGSREFMTTLANHKIPLAVASTRRRKALQGEIEAVGGQSFFDVVVAAEEVHRGKPDPEMLIHAARLLGFIPERCIVFGNSISTVEAARDAGMKCVAVASKQPVYELRAADLVVRRLDELSVVDLKKLADVDSPELEPGEDRGGSQR</sequence>
<dbReference type="CDD" id="cd07505">
    <property type="entry name" value="HAD_BPGM-like"/>
    <property type="match status" value="1"/>
</dbReference>
<dbReference type="PANTHER" id="PTHR47108:SF1">
    <property type="entry name" value="5-AMINO-6-(5-PHOSPHO-D-RIBITYLAMINO)URACIL PHOSPHATASE, CHLOROPLASTIC"/>
    <property type="match status" value="1"/>
</dbReference>
<dbReference type="SUPFAM" id="SSF56784">
    <property type="entry name" value="HAD-like"/>
    <property type="match status" value="1"/>
</dbReference>
<evidence type="ECO:0000256" key="2">
    <source>
        <dbReference type="SAM" id="Phobius"/>
    </source>
</evidence>
<feature type="transmembrane region" description="Helical" evidence="2">
    <location>
        <begin position="87"/>
        <end position="109"/>
    </location>
</feature>
<accession>A0A445MCJ4</accession>
<feature type="compositionally biased region" description="Basic and acidic residues" evidence="1">
    <location>
        <begin position="30"/>
        <end position="46"/>
    </location>
</feature>
<proteinExistence type="predicted"/>
<dbReference type="Gene3D" id="1.10.150.240">
    <property type="entry name" value="Putative phosphatase, domain 2"/>
    <property type="match status" value="1"/>
</dbReference>
<dbReference type="AlphaFoldDB" id="A0A445MCJ4"/>
<evidence type="ECO:0000313" key="3">
    <source>
        <dbReference type="EMBL" id="RZR71985.1"/>
    </source>
</evidence>